<evidence type="ECO:0000256" key="6">
    <source>
        <dbReference type="ARBA" id="ARBA00022840"/>
    </source>
</evidence>
<feature type="region of interest" description="Disordered" evidence="10">
    <location>
        <begin position="339"/>
        <end position="372"/>
    </location>
</feature>
<evidence type="ECO:0000256" key="8">
    <source>
        <dbReference type="ARBA" id="ARBA00048679"/>
    </source>
</evidence>
<evidence type="ECO:0000259" key="12">
    <source>
        <dbReference type="PROSITE" id="PS50011"/>
    </source>
</evidence>
<dbReference type="CDD" id="cd14014">
    <property type="entry name" value="STKc_PknB_like"/>
    <property type="match status" value="1"/>
</dbReference>
<keyword evidence="11" id="KW-0812">Transmembrane</keyword>
<dbReference type="EMBL" id="DXBU01000022">
    <property type="protein sequence ID" value="HIZ21520.1"/>
    <property type="molecule type" value="Genomic_DNA"/>
</dbReference>
<keyword evidence="2 13" id="KW-0723">Serine/threonine-protein kinase</keyword>
<protein>
    <recommendedName>
        <fullName evidence="1">non-specific serine/threonine protein kinase</fullName>
        <ecNumber evidence="1">2.7.11.1</ecNumber>
    </recommendedName>
</protein>
<evidence type="ECO:0000256" key="3">
    <source>
        <dbReference type="ARBA" id="ARBA00022679"/>
    </source>
</evidence>
<evidence type="ECO:0000256" key="4">
    <source>
        <dbReference type="ARBA" id="ARBA00022741"/>
    </source>
</evidence>
<keyword evidence="4 9" id="KW-0547">Nucleotide-binding</keyword>
<dbReference type="InterPro" id="IPR057561">
    <property type="entry name" value="NADase_transloc"/>
</dbReference>
<keyword evidence="11" id="KW-1133">Transmembrane helix</keyword>
<dbReference type="PANTHER" id="PTHR24363:SF0">
    <property type="entry name" value="SERINE_THREONINE KINASE LIKE DOMAIN CONTAINING 1"/>
    <property type="match status" value="1"/>
</dbReference>
<dbReference type="Pfam" id="PF25302">
    <property type="entry name" value="NADase_transloc"/>
    <property type="match status" value="1"/>
</dbReference>
<feature type="compositionally biased region" description="Basic and acidic residues" evidence="10">
    <location>
        <begin position="343"/>
        <end position="352"/>
    </location>
</feature>
<evidence type="ECO:0000256" key="9">
    <source>
        <dbReference type="PROSITE-ProRule" id="PRU10141"/>
    </source>
</evidence>
<comment type="caution">
    <text evidence="13">The sequence shown here is derived from an EMBL/GenBank/DDBJ whole genome shotgun (WGS) entry which is preliminary data.</text>
</comment>
<dbReference type="PANTHER" id="PTHR24363">
    <property type="entry name" value="SERINE/THREONINE PROTEIN KINASE"/>
    <property type="match status" value="1"/>
</dbReference>
<reference evidence="13" key="2">
    <citation type="submission" date="2021-04" db="EMBL/GenBank/DDBJ databases">
        <authorList>
            <person name="Gilroy R."/>
        </authorList>
    </citation>
    <scope>NUCLEOTIDE SEQUENCE</scope>
    <source>
        <strain evidence="13">14324</strain>
    </source>
</reference>
<dbReference type="Pfam" id="PF00069">
    <property type="entry name" value="Pkinase"/>
    <property type="match status" value="1"/>
</dbReference>
<keyword evidence="3" id="KW-0808">Transferase</keyword>
<accession>A0A9D2DR74</accession>
<reference evidence="13" key="1">
    <citation type="journal article" date="2021" name="PeerJ">
        <title>Extensive microbial diversity within the chicken gut microbiome revealed by metagenomics and culture.</title>
        <authorList>
            <person name="Gilroy R."/>
            <person name="Ravi A."/>
            <person name="Getino M."/>
            <person name="Pursley I."/>
            <person name="Horton D.L."/>
            <person name="Alikhan N.F."/>
            <person name="Baker D."/>
            <person name="Gharbi K."/>
            <person name="Hall N."/>
            <person name="Watson M."/>
            <person name="Adriaenssens E.M."/>
            <person name="Foster-Nyarko E."/>
            <person name="Jarju S."/>
            <person name="Secka A."/>
            <person name="Antonio M."/>
            <person name="Oren A."/>
            <person name="Chaudhuri R.R."/>
            <person name="La Ragione R."/>
            <person name="Hildebrand F."/>
            <person name="Pallen M.J."/>
        </authorList>
    </citation>
    <scope>NUCLEOTIDE SEQUENCE</scope>
    <source>
        <strain evidence="13">14324</strain>
    </source>
</reference>
<feature type="binding site" evidence="9">
    <location>
        <position position="79"/>
    </location>
    <ligand>
        <name>ATP</name>
        <dbReference type="ChEBI" id="CHEBI:30616"/>
    </ligand>
</feature>
<dbReference type="Gene3D" id="1.10.510.10">
    <property type="entry name" value="Transferase(Phosphotransferase) domain 1"/>
    <property type="match status" value="1"/>
</dbReference>
<comment type="catalytic activity">
    <reaction evidence="7">
        <text>L-threonyl-[protein] + ATP = O-phospho-L-threonyl-[protein] + ADP + H(+)</text>
        <dbReference type="Rhea" id="RHEA:46608"/>
        <dbReference type="Rhea" id="RHEA-COMP:11060"/>
        <dbReference type="Rhea" id="RHEA-COMP:11605"/>
        <dbReference type="ChEBI" id="CHEBI:15378"/>
        <dbReference type="ChEBI" id="CHEBI:30013"/>
        <dbReference type="ChEBI" id="CHEBI:30616"/>
        <dbReference type="ChEBI" id="CHEBI:61977"/>
        <dbReference type="ChEBI" id="CHEBI:456216"/>
        <dbReference type="EC" id="2.7.11.1"/>
    </reaction>
</comment>
<dbReference type="InterPro" id="IPR017441">
    <property type="entry name" value="Protein_kinase_ATP_BS"/>
</dbReference>
<organism evidence="13 14">
    <name type="scientific">Candidatus Blautia faecigallinarum</name>
    <dbReference type="NCBI Taxonomy" id="2838488"/>
    <lineage>
        <taxon>Bacteria</taxon>
        <taxon>Bacillati</taxon>
        <taxon>Bacillota</taxon>
        <taxon>Clostridia</taxon>
        <taxon>Lachnospirales</taxon>
        <taxon>Lachnospiraceae</taxon>
        <taxon>Blautia</taxon>
    </lineage>
</organism>
<evidence type="ECO:0000256" key="5">
    <source>
        <dbReference type="ARBA" id="ARBA00022777"/>
    </source>
</evidence>
<keyword evidence="5 13" id="KW-0418">Kinase</keyword>
<gene>
    <name evidence="13" type="ORF">IAA21_01810</name>
</gene>
<name>A0A9D2DR74_9FIRM</name>
<evidence type="ECO:0000313" key="14">
    <source>
        <dbReference type="Proteomes" id="UP000824041"/>
    </source>
</evidence>
<feature type="domain" description="Protein kinase" evidence="12">
    <location>
        <begin position="50"/>
        <end position="330"/>
    </location>
</feature>
<feature type="transmembrane region" description="Helical" evidence="11">
    <location>
        <begin position="376"/>
        <end position="398"/>
    </location>
</feature>
<dbReference type="Proteomes" id="UP000824041">
    <property type="component" value="Unassembled WGS sequence"/>
</dbReference>
<dbReference type="AlphaFoldDB" id="A0A9D2DR74"/>
<evidence type="ECO:0000256" key="11">
    <source>
        <dbReference type="SAM" id="Phobius"/>
    </source>
</evidence>
<dbReference type="InterPro" id="IPR008266">
    <property type="entry name" value="Tyr_kinase_AS"/>
</dbReference>
<evidence type="ECO:0000256" key="1">
    <source>
        <dbReference type="ARBA" id="ARBA00012513"/>
    </source>
</evidence>
<dbReference type="GO" id="GO:0004674">
    <property type="term" value="F:protein serine/threonine kinase activity"/>
    <property type="evidence" value="ECO:0007669"/>
    <property type="project" value="UniProtKB-KW"/>
</dbReference>
<comment type="catalytic activity">
    <reaction evidence="8">
        <text>L-seryl-[protein] + ATP = O-phospho-L-seryl-[protein] + ADP + H(+)</text>
        <dbReference type="Rhea" id="RHEA:17989"/>
        <dbReference type="Rhea" id="RHEA-COMP:9863"/>
        <dbReference type="Rhea" id="RHEA-COMP:11604"/>
        <dbReference type="ChEBI" id="CHEBI:15378"/>
        <dbReference type="ChEBI" id="CHEBI:29999"/>
        <dbReference type="ChEBI" id="CHEBI:30616"/>
        <dbReference type="ChEBI" id="CHEBI:83421"/>
        <dbReference type="ChEBI" id="CHEBI:456216"/>
        <dbReference type="EC" id="2.7.11.1"/>
    </reaction>
</comment>
<sequence length="587" mass="64953">MIDPNKICMGCMKETHGEEKCPYCGFSLKEYQGRRSPRALPVYTILNGKYLIGKVIGEGGFGITYLALDLNLQISLAIKEYFPTSLVTRDTTGGKTETVTLLKRENADVYERGLESFTEEAKNLAKFNDREGIVSVSNFFFENGTGYLVMEYVSGKSLKEVLEERKTILSEGETLELMQPLLNSLIQVHKSGIIHRDISPDNIMLSDKGKVVLIDFGAARMSTGAETRTLTIVLKHGYAPVEQYQTKGHQGPFTDVYAVCATMYYMMSGQKPEAATDRVKEDTLKSLEQLSGEVPGMSVSPGVSMAIAKGLAVRAEDRYQNIESLMLDLYGLAKTRSSSGEPLYEKGKHSSPKDPAAARYRDEQKPDKSGRHTGKIAAAAAVFCVLAMAAAAAGMFFLDKTRERKQEQEPLQVIHLASGQEERRVSLLAEPKTDLGSLEKVNIVMASISPSGEGSGRSENSPILMFDGDTGTVWMETITNEATQGETIEAAFEKEYEIEYMAFRLGNWQSMQIFQEYNRPKTLSISLGENSFEMDFPDNGLTEYYLEFDPPVMSSSLVLQTKDVYEGKSRGENCISDILIYGANADD</sequence>
<dbReference type="PROSITE" id="PS00109">
    <property type="entry name" value="PROTEIN_KINASE_TYR"/>
    <property type="match status" value="1"/>
</dbReference>
<dbReference type="InterPro" id="IPR000719">
    <property type="entry name" value="Prot_kinase_dom"/>
</dbReference>
<proteinExistence type="predicted"/>
<dbReference type="EC" id="2.7.11.1" evidence="1"/>
<evidence type="ECO:0000313" key="13">
    <source>
        <dbReference type="EMBL" id="HIZ21520.1"/>
    </source>
</evidence>
<dbReference type="GO" id="GO:0005524">
    <property type="term" value="F:ATP binding"/>
    <property type="evidence" value="ECO:0007669"/>
    <property type="project" value="UniProtKB-UniRule"/>
</dbReference>
<dbReference type="PROSITE" id="PS00107">
    <property type="entry name" value="PROTEIN_KINASE_ATP"/>
    <property type="match status" value="1"/>
</dbReference>
<dbReference type="SUPFAM" id="SSF56112">
    <property type="entry name" value="Protein kinase-like (PK-like)"/>
    <property type="match status" value="1"/>
</dbReference>
<dbReference type="InterPro" id="IPR011009">
    <property type="entry name" value="Kinase-like_dom_sf"/>
</dbReference>
<dbReference type="NCBIfam" id="NF047619">
    <property type="entry name" value="NADase_discoid"/>
    <property type="match status" value="1"/>
</dbReference>
<keyword evidence="11" id="KW-0472">Membrane</keyword>
<evidence type="ECO:0000256" key="7">
    <source>
        <dbReference type="ARBA" id="ARBA00047899"/>
    </source>
</evidence>
<evidence type="ECO:0000256" key="10">
    <source>
        <dbReference type="SAM" id="MobiDB-lite"/>
    </source>
</evidence>
<dbReference type="PROSITE" id="PS50011">
    <property type="entry name" value="PROTEIN_KINASE_DOM"/>
    <property type="match status" value="1"/>
</dbReference>
<feature type="compositionally biased region" description="Basic and acidic residues" evidence="10">
    <location>
        <begin position="359"/>
        <end position="370"/>
    </location>
</feature>
<evidence type="ECO:0000256" key="2">
    <source>
        <dbReference type="ARBA" id="ARBA00022527"/>
    </source>
</evidence>
<keyword evidence="6 9" id="KW-0067">ATP-binding</keyword>
<dbReference type="Gene3D" id="3.30.200.20">
    <property type="entry name" value="Phosphorylase Kinase, domain 1"/>
    <property type="match status" value="1"/>
</dbReference>